<feature type="binding site" evidence="6">
    <location>
        <begin position="10"/>
        <end position="15"/>
    </location>
    <ligand>
        <name>NAD(+)</name>
        <dbReference type="ChEBI" id="CHEBI:57540"/>
    </ligand>
</feature>
<gene>
    <name evidence="9" type="ORF">DW099_01815</name>
</gene>
<feature type="domain" description="3-hydroxyacyl-CoA dehydrogenase NAD binding" evidence="8">
    <location>
        <begin position="7"/>
        <end position="180"/>
    </location>
</feature>
<dbReference type="InterPro" id="IPR006180">
    <property type="entry name" value="3-OHacyl-CoA_DH_CS"/>
</dbReference>
<evidence type="ECO:0000256" key="2">
    <source>
        <dbReference type="ARBA" id="ARBA00009463"/>
    </source>
</evidence>
<evidence type="ECO:0000256" key="6">
    <source>
        <dbReference type="PIRSR" id="PIRSR000105-2"/>
    </source>
</evidence>
<sequence>MKINQLYVVGSGAMGSGIAQTAITHGIEVMMNDISPELIEKGYFKIKQNLEKAVAKNRMTEDEMRDALGRLCITVELEDAKTADFVIEAATENRQIKLDIFKKLDEICKPEAILASNTSSIPITEIASVTNRPQQVVGTHFFNPVPSMKLLELIVGYVTSDQTFAIAEALGKTLDKVTIKSIDKGGFVVNRLVDPFINEAVFMLEEGVGTAEDIDNGCKFGLNHPMGPLALGDMIGWDVMLAVMEVLYAEYGDTKYRPAPLMRRMVRAGHLGMKTGKGVYDYTKK</sequence>
<evidence type="ECO:0000256" key="4">
    <source>
        <dbReference type="ARBA" id="ARBA00067747"/>
    </source>
</evidence>
<dbReference type="InterPro" id="IPR013328">
    <property type="entry name" value="6PGD_dom2"/>
</dbReference>
<dbReference type="Gene3D" id="1.10.1040.10">
    <property type="entry name" value="N-(1-d-carboxylethyl)-l-norvaline Dehydrogenase, domain 2"/>
    <property type="match status" value="1"/>
</dbReference>
<feature type="binding site" evidence="6">
    <location>
        <position position="97"/>
    </location>
    <ligand>
        <name>NAD(+)</name>
        <dbReference type="ChEBI" id="CHEBI:57540"/>
    </ligand>
</feature>
<dbReference type="PIRSF" id="PIRSF000105">
    <property type="entry name" value="HCDH"/>
    <property type="match status" value="1"/>
</dbReference>
<feature type="domain" description="3-hydroxyacyl-CoA dehydrogenase C-terminal" evidence="7">
    <location>
        <begin position="186"/>
        <end position="282"/>
    </location>
</feature>
<dbReference type="PANTHER" id="PTHR48075">
    <property type="entry name" value="3-HYDROXYACYL-COA DEHYDROGENASE FAMILY PROTEIN"/>
    <property type="match status" value="1"/>
</dbReference>
<evidence type="ECO:0000313" key="9">
    <source>
        <dbReference type="EMBL" id="RHJ89338.1"/>
    </source>
</evidence>
<feature type="binding site" evidence="6">
    <location>
        <position position="119"/>
    </location>
    <ligand>
        <name>NAD(+)</name>
        <dbReference type="ChEBI" id="CHEBI:57540"/>
    </ligand>
</feature>
<dbReference type="UniPathway" id="UPA00863"/>
<name>A0A415E6I8_9FIRM</name>
<evidence type="ECO:0000256" key="1">
    <source>
        <dbReference type="ARBA" id="ARBA00005086"/>
    </source>
</evidence>
<feature type="binding site" evidence="6">
    <location>
        <position position="274"/>
    </location>
    <ligand>
        <name>NAD(+)</name>
        <dbReference type="ChEBI" id="CHEBI:57540"/>
    </ligand>
</feature>
<feature type="site" description="Important for catalytic activity" evidence="5">
    <location>
        <position position="140"/>
    </location>
</feature>
<proteinExistence type="inferred from homology"/>
<comment type="pathway">
    <text evidence="1">Lipid metabolism; butanoate metabolism.</text>
</comment>
<dbReference type="GO" id="GO:0070403">
    <property type="term" value="F:NAD+ binding"/>
    <property type="evidence" value="ECO:0007669"/>
    <property type="project" value="InterPro"/>
</dbReference>
<evidence type="ECO:0000259" key="7">
    <source>
        <dbReference type="Pfam" id="PF00725"/>
    </source>
</evidence>
<dbReference type="GO" id="GO:0019605">
    <property type="term" value="P:butyrate metabolic process"/>
    <property type="evidence" value="ECO:0007669"/>
    <property type="project" value="UniProtKB-UniPathway"/>
</dbReference>
<accession>A0A415E6I8</accession>
<dbReference type="EMBL" id="QRMS01000001">
    <property type="protein sequence ID" value="RHJ89338.1"/>
    <property type="molecule type" value="Genomic_DNA"/>
</dbReference>
<organism evidence="9 10">
    <name type="scientific">Emergencia timonensis</name>
    <dbReference type="NCBI Taxonomy" id="1776384"/>
    <lineage>
        <taxon>Bacteria</taxon>
        <taxon>Bacillati</taxon>
        <taxon>Bacillota</taxon>
        <taxon>Clostridia</taxon>
        <taxon>Peptostreptococcales</taxon>
        <taxon>Anaerovoracaceae</taxon>
        <taxon>Emergencia</taxon>
    </lineage>
</organism>
<dbReference type="InterPro" id="IPR006176">
    <property type="entry name" value="3-OHacyl-CoA_DH_NAD-bd"/>
</dbReference>
<feature type="binding site" evidence="6">
    <location>
        <position position="92"/>
    </location>
    <ligand>
        <name>NAD(+)</name>
        <dbReference type="ChEBI" id="CHEBI:57540"/>
    </ligand>
</feature>
<dbReference type="OrthoDB" id="9815331at2"/>
<dbReference type="InterPro" id="IPR036291">
    <property type="entry name" value="NAD(P)-bd_dom_sf"/>
</dbReference>
<keyword evidence="10" id="KW-1185">Reference proteome</keyword>
<dbReference type="SUPFAM" id="SSF51735">
    <property type="entry name" value="NAD(P)-binding Rossmann-fold domains"/>
    <property type="match status" value="1"/>
</dbReference>
<dbReference type="GO" id="GO:0006635">
    <property type="term" value="P:fatty acid beta-oxidation"/>
    <property type="evidence" value="ECO:0007669"/>
    <property type="project" value="TreeGrafter"/>
</dbReference>
<dbReference type="InterPro" id="IPR022694">
    <property type="entry name" value="3-OHacyl-CoA_DH"/>
</dbReference>
<evidence type="ECO:0000256" key="5">
    <source>
        <dbReference type="PIRSR" id="PIRSR000105-1"/>
    </source>
</evidence>
<reference evidence="9 10" key="1">
    <citation type="submission" date="2018-08" db="EMBL/GenBank/DDBJ databases">
        <title>A genome reference for cultivated species of the human gut microbiota.</title>
        <authorList>
            <person name="Zou Y."/>
            <person name="Xue W."/>
            <person name="Luo G."/>
        </authorList>
    </citation>
    <scope>NUCLEOTIDE SEQUENCE [LARGE SCALE GENOMIC DNA]</scope>
    <source>
        <strain evidence="9 10">AM07-24</strain>
    </source>
</reference>
<dbReference type="InterPro" id="IPR008927">
    <property type="entry name" value="6-PGluconate_DH-like_C_sf"/>
</dbReference>
<protein>
    <recommendedName>
        <fullName evidence="4">3-hydroxybutyryl-CoA dehydrogenase</fullName>
    </recommendedName>
</protein>
<dbReference type="NCBIfam" id="NF005875">
    <property type="entry name" value="PRK07819.1"/>
    <property type="match status" value="1"/>
</dbReference>
<dbReference type="Pfam" id="PF00725">
    <property type="entry name" value="3HCDH"/>
    <property type="match status" value="1"/>
</dbReference>
<dbReference type="InterPro" id="IPR006108">
    <property type="entry name" value="3HC_DH_C"/>
</dbReference>
<dbReference type="Gene3D" id="3.40.50.720">
    <property type="entry name" value="NAD(P)-binding Rossmann-like Domain"/>
    <property type="match status" value="1"/>
</dbReference>
<dbReference type="GO" id="GO:0008691">
    <property type="term" value="F:3-hydroxybutyryl-CoA dehydrogenase activity"/>
    <property type="evidence" value="ECO:0007669"/>
    <property type="project" value="TreeGrafter"/>
</dbReference>
<comment type="caution">
    <text evidence="9">The sequence shown here is derived from an EMBL/GenBank/DDBJ whole genome shotgun (WGS) entry which is preliminary data.</text>
</comment>
<feature type="binding site" evidence="6">
    <location>
        <position position="143"/>
    </location>
    <ligand>
        <name>NAD(+)</name>
        <dbReference type="ChEBI" id="CHEBI:57540"/>
    </ligand>
</feature>
<dbReference type="SUPFAM" id="SSF48179">
    <property type="entry name" value="6-phosphogluconate dehydrogenase C-terminal domain-like"/>
    <property type="match status" value="1"/>
</dbReference>
<evidence type="ECO:0000313" key="10">
    <source>
        <dbReference type="Proteomes" id="UP000284841"/>
    </source>
</evidence>
<dbReference type="PANTHER" id="PTHR48075:SF5">
    <property type="entry name" value="3-HYDROXYBUTYRYL-COA DEHYDROGENASE"/>
    <property type="match status" value="1"/>
</dbReference>
<dbReference type="Pfam" id="PF02737">
    <property type="entry name" value="3HCDH_N"/>
    <property type="match status" value="1"/>
</dbReference>
<dbReference type="FunFam" id="3.40.50.720:FF:000009">
    <property type="entry name" value="Fatty oxidation complex, alpha subunit"/>
    <property type="match status" value="1"/>
</dbReference>
<keyword evidence="3" id="KW-0560">Oxidoreductase</keyword>
<comment type="similarity">
    <text evidence="2">Belongs to the 3-hydroxyacyl-CoA dehydrogenase family.</text>
</comment>
<dbReference type="PROSITE" id="PS00067">
    <property type="entry name" value="3HCDH"/>
    <property type="match status" value="1"/>
</dbReference>
<dbReference type="Proteomes" id="UP000284841">
    <property type="component" value="Unassembled WGS sequence"/>
</dbReference>
<dbReference type="RefSeq" id="WP_118333435.1">
    <property type="nucleotide sequence ID" value="NZ_AP025567.1"/>
</dbReference>
<evidence type="ECO:0000259" key="8">
    <source>
        <dbReference type="Pfam" id="PF02737"/>
    </source>
</evidence>
<dbReference type="STRING" id="1776384.GCA_900086585_02642"/>
<keyword evidence="6" id="KW-0520">NAD</keyword>
<evidence type="ECO:0000256" key="3">
    <source>
        <dbReference type="ARBA" id="ARBA00023002"/>
    </source>
</evidence>
<dbReference type="AlphaFoldDB" id="A0A415E6I8"/>
<feature type="binding site" evidence="6">
    <location>
        <position position="33"/>
    </location>
    <ligand>
        <name>NAD(+)</name>
        <dbReference type="ChEBI" id="CHEBI:57540"/>
    </ligand>
</feature>